<feature type="chain" id="PRO_5011329964" description="Pectinesterase" evidence="5">
    <location>
        <begin position="20"/>
        <end position="328"/>
    </location>
</feature>
<dbReference type="AlphaFoldDB" id="A0A1I7EUB4"/>
<evidence type="ECO:0000256" key="1">
    <source>
        <dbReference type="ARBA" id="ARBA00008891"/>
    </source>
</evidence>
<dbReference type="EMBL" id="FPBK01000001">
    <property type="protein sequence ID" value="SFU27526.1"/>
    <property type="molecule type" value="Genomic_DNA"/>
</dbReference>
<dbReference type="PANTHER" id="PTHR31321">
    <property type="entry name" value="ACYL-COA THIOESTER HYDROLASE YBHC-RELATED"/>
    <property type="match status" value="1"/>
</dbReference>
<evidence type="ECO:0000313" key="8">
    <source>
        <dbReference type="Proteomes" id="UP000199138"/>
    </source>
</evidence>
<dbReference type="STRING" id="1224947.SAMN05216480_101202"/>
<proteinExistence type="inferred from homology"/>
<feature type="domain" description="Pectinesterase catalytic" evidence="6">
    <location>
        <begin position="28"/>
        <end position="320"/>
    </location>
</feature>
<dbReference type="OrthoDB" id="9804686at2"/>
<keyword evidence="5" id="KW-0732">Signal</keyword>
<accession>A0A1I7EUB4</accession>
<dbReference type="UniPathway" id="UPA00545">
    <property type="reaction ID" value="UER00823"/>
</dbReference>
<reference evidence="7 8" key="1">
    <citation type="submission" date="2016-10" db="EMBL/GenBank/DDBJ databases">
        <authorList>
            <person name="de Groot N.N."/>
        </authorList>
    </citation>
    <scope>NUCLEOTIDE SEQUENCE [LARGE SCALE GENOMIC DNA]</scope>
    <source>
        <strain evidence="7 8">CGMCC 1.12333</strain>
    </source>
</reference>
<dbReference type="PANTHER" id="PTHR31321:SF57">
    <property type="entry name" value="PECTINESTERASE 53-RELATED"/>
    <property type="match status" value="1"/>
</dbReference>
<keyword evidence="3 5" id="KW-0063">Aspartyl esterase</keyword>
<dbReference type="InterPro" id="IPR012334">
    <property type="entry name" value="Pectin_lyas_fold"/>
</dbReference>
<comment type="pathway">
    <text evidence="5">Glycan metabolism; pectin degradation; 2-dehydro-3-deoxy-D-gluconate from pectin: step 1/5.</text>
</comment>
<comment type="catalytic activity">
    <reaction evidence="5">
        <text>[(1-&gt;4)-alpha-D-galacturonosyl methyl ester](n) + n H2O = [(1-&gt;4)-alpha-D-galacturonosyl](n) + n methanol + n H(+)</text>
        <dbReference type="Rhea" id="RHEA:22380"/>
        <dbReference type="Rhea" id="RHEA-COMP:14570"/>
        <dbReference type="Rhea" id="RHEA-COMP:14573"/>
        <dbReference type="ChEBI" id="CHEBI:15377"/>
        <dbReference type="ChEBI" id="CHEBI:15378"/>
        <dbReference type="ChEBI" id="CHEBI:17790"/>
        <dbReference type="ChEBI" id="CHEBI:140522"/>
        <dbReference type="ChEBI" id="CHEBI:140523"/>
        <dbReference type="EC" id="3.1.1.11"/>
    </reaction>
</comment>
<comment type="similarity">
    <text evidence="1">Belongs to the pectinesterase family.</text>
</comment>
<dbReference type="GO" id="GO:0042545">
    <property type="term" value="P:cell wall modification"/>
    <property type="evidence" value="ECO:0007669"/>
    <property type="project" value="UniProtKB-UniRule"/>
</dbReference>
<dbReference type="InterPro" id="IPR000070">
    <property type="entry name" value="Pectinesterase_cat"/>
</dbReference>
<feature type="signal peptide" evidence="5">
    <location>
        <begin position="1"/>
        <end position="19"/>
    </location>
</feature>
<evidence type="ECO:0000313" key="7">
    <source>
        <dbReference type="EMBL" id="SFU27526.1"/>
    </source>
</evidence>
<feature type="active site" evidence="4">
    <location>
        <position position="184"/>
    </location>
</feature>
<evidence type="ECO:0000256" key="3">
    <source>
        <dbReference type="ARBA" id="ARBA00023085"/>
    </source>
</evidence>
<dbReference type="RefSeq" id="WP_093021740.1">
    <property type="nucleotide sequence ID" value="NZ_FPBK01000001.1"/>
</dbReference>
<protein>
    <recommendedName>
        <fullName evidence="5">Pectinesterase</fullName>
        <ecNumber evidence="5">3.1.1.11</ecNumber>
    </recommendedName>
</protein>
<dbReference type="GO" id="GO:0030599">
    <property type="term" value="F:pectinesterase activity"/>
    <property type="evidence" value="ECO:0007669"/>
    <property type="project" value="UniProtKB-UniRule"/>
</dbReference>
<evidence type="ECO:0000256" key="2">
    <source>
        <dbReference type="ARBA" id="ARBA00022801"/>
    </source>
</evidence>
<gene>
    <name evidence="7" type="ORF">SAMN05216480_101202</name>
</gene>
<keyword evidence="2 5" id="KW-0378">Hydrolase</keyword>
<name>A0A1I7EUB4_9FLAO</name>
<dbReference type="GO" id="GO:0045490">
    <property type="term" value="P:pectin catabolic process"/>
    <property type="evidence" value="ECO:0007669"/>
    <property type="project" value="UniProtKB-UniRule"/>
</dbReference>
<dbReference type="InterPro" id="IPR033131">
    <property type="entry name" value="Pectinesterase_Asp_AS"/>
</dbReference>
<dbReference type="EC" id="3.1.1.11" evidence="5"/>
<organism evidence="7 8">
    <name type="scientific">Pustulibacterium marinum</name>
    <dbReference type="NCBI Taxonomy" id="1224947"/>
    <lineage>
        <taxon>Bacteria</taxon>
        <taxon>Pseudomonadati</taxon>
        <taxon>Bacteroidota</taxon>
        <taxon>Flavobacteriia</taxon>
        <taxon>Flavobacteriales</taxon>
        <taxon>Flavobacteriaceae</taxon>
        <taxon>Pustulibacterium</taxon>
    </lineage>
</organism>
<sequence length="328" mass="36773">MKKLSFLFILIFSVTFAVAQSENPYRKIVVALDESGEFTSIQKAINSCRDLGPGEVEIFIKKGVYHEKVQIPTWKHQLTLVGEDKDETIISNADYSGKIDAVTGKKHSTFTSYTLLVQGDDIHLKNITIKNASCNEGQAVALHVEGDRFIAENCNLLGCQDTLYTATAGSRQYYNQCFIEGTTDFIFGEATVVFQDCTIKSLVNSYITAAATPQNQAFGYVFFNAELIAADGVDKVFLGRPWRSYAQTVFINTEMGAHIVKEGWNPWTGDKMFPEKEKTTYYAEYNSMGDGASPETRVSWSHQLTDKERKKYTTKNILKGCDGWNPEK</sequence>
<dbReference type="GO" id="GO:0009279">
    <property type="term" value="C:cell outer membrane"/>
    <property type="evidence" value="ECO:0007669"/>
    <property type="project" value="TreeGrafter"/>
</dbReference>
<evidence type="ECO:0000256" key="4">
    <source>
        <dbReference type="PROSITE-ProRule" id="PRU10040"/>
    </source>
</evidence>
<dbReference type="InterPro" id="IPR011050">
    <property type="entry name" value="Pectin_lyase_fold/virulence"/>
</dbReference>
<evidence type="ECO:0000259" key="6">
    <source>
        <dbReference type="Pfam" id="PF01095"/>
    </source>
</evidence>
<keyword evidence="8" id="KW-1185">Reference proteome</keyword>
<dbReference type="SUPFAM" id="SSF51126">
    <property type="entry name" value="Pectin lyase-like"/>
    <property type="match status" value="1"/>
</dbReference>
<dbReference type="PROSITE" id="PS00503">
    <property type="entry name" value="PECTINESTERASE_2"/>
    <property type="match status" value="1"/>
</dbReference>
<dbReference type="Gene3D" id="2.160.20.10">
    <property type="entry name" value="Single-stranded right-handed beta-helix, Pectin lyase-like"/>
    <property type="match status" value="1"/>
</dbReference>
<evidence type="ECO:0000256" key="5">
    <source>
        <dbReference type="RuleBase" id="RU000589"/>
    </source>
</evidence>
<dbReference type="Proteomes" id="UP000199138">
    <property type="component" value="Unassembled WGS sequence"/>
</dbReference>
<dbReference type="Pfam" id="PF01095">
    <property type="entry name" value="Pectinesterase"/>
    <property type="match status" value="1"/>
</dbReference>